<protein>
    <submittedName>
        <fullName evidence="1">Uncharacterized protein</fullName>
    </submittedName>
</protein>
<evidence type="ECO:0000313" key="2">
    <source>
        <dbReference type="Proteomes" id="UP000664203"/>
    </source>
</evidence>
<accession>A0A8H3F602</accession>
<sequence length="131" mass="14174">MNGDKIMCVGVGLQEYYCVCAIIGLLKKKQSPEHPRYEEHKAAYRVTQMIQRVLSLQDNYSAAATLASLPNMPVSAPSGLLGNGHGNGNGNGIGLSAHMDSTAMLEDFGQDLEGIDLTNIAGWDLEAFWNF</sequence>
<dbReference type="OrthoDB" id="10522559at2759"/>
<reference evidence="1" key="1">
    <citation type="submission" date="2021-03" db="EMBL/GenBank/DDBJ databases">
        <authorList>
            <person name="Tagirdzhanova G."/>
        </authorList>
    </citation>
    <scope>NUCLEOTIDE SEQUENCE</scope>
</reference>
<evidence type="ECO:0000313" key="1">
    <source>
        <dbReference type="EMBL" id="CAF9916652.1"/>
    </source>
</evidence>
<gene>
    <name evidence="1" type="ORF">ALECFALPRED_010811</name>
</gene>
<dbReference type="EMBL" id="CAJPDR010000092">
    <property type="protein sequence ID" value="CAF9916652.1"/>
    <property type="molecule type" value="Genomic_DNA"/>
</dbReference>
<keyword evidence="2" id="KW-1185">Reference proteome</keyword>
<name>A0A8H3F602_9LECA</name>
<organism evidence="1 2">
    <name type="scientific">Alectoria fallacina</name>
    <dbReference type="NCBI Taxonomy" id="1903189"/>
    <lineage>
        <taxon>Eukaryota</taxon>
        <taxon>Fungi</taxon>
        <taxon>Dikarya</taxon>
        <taxon>Ascomycota</taxon>
        <taxon>Pezizomycotina</taxon>
        <taxon>Lecanoromycetes</taxon>
        <taxon>OSLEUM clade</taxon>
        <taxon>Lecanoromycetidae</taxon>
        <taxon>Lecanorales</taxon>
        <taxon>Lecanorineae</taxon>
        <taxon>Parmeliaceae</taxon>
        <taxon>Alectoria</taxon>
    </lineage>
</organism>
<dbReference type="AlphaFoldDB" id="A0A8H3F602"/>
<comment type="caution">
    <text evidence="1">The sequence shown here is derived from an EMBL/GenBank/DDBJ whole genome shotgun (WGS) entry which is preliminary data.</text>
</comment>
<proteinExistence type="predicted"/>
<dbReference type="Proteomes" id="UP000664203">
    <property type="component" value="Unassembled WGS sequence"/>
</dbReference>